<keyword evidence="2" id="KW-1015">Disulfide bond</keyword>
<evidence type="ECO:0000256" key="2">
    <source>
        <dbReference type="ARBA" id="ARBA00023157"/>
    </source>
</evidence>
<proteinExistence type="predicted"/>
<dbReference type="PANTHER" id="PTHR32444:SF183">
    <property type="entry name" value="APPLE DOMAIN-CONTAINING PROTEIN"/>
    <property type="match status" value="1"/>
</dbReference>
<keyword evidence="5" id="KW-1185">Reference proteome</keyword>
<reference evidence="4" key="2">
    <citation type="journal article" date="2023" name="Int. J. Mol. Sci.">
        <title>De Novo Assembly and Annotation of 11 Diverse Shrub Willow (Salix) Genomes Reveals Novel Gene Organization in Sex-Linked Regions.</title>
        <authorList>
            <person name="Hyden B."/>
            <person name="Feng K."/>
            <person name="Yates T.B."/>
            <person name="Jawdy S."/>
            <person name="Cereghino C."/>
            <person name="Smart L.B."/>
            <person name="Muchero W."/>
        </authorList>
    </citation>
    <scope>NUCLEOTIDE SEQUENCE</scope>
    <source>
        <tissue evidence="4">Shoot tip</tissue>
    </source>
</reference>
<name>A0A9Q0WNT4_SALPP</name>
<accession>A0A9Q0WNT4</accession>
<evidence type="ECO:0000256" key="1">
    <source>
        <dbReference type="ARBA" id="ARBA00022729"/>
    </source>
</evidence>
<dbReference type="InterPro" id="IPR000858">
    <property type="entry name" value="S_locus_glycoprot_dom"/>
</dbReference>
<organism evidence="4 5">
    <name type="scientific">Salix purpurea</name>
    <name type="common">Purple osier willow</name>
    <dbReference type="NCBI Taxonomy" id="77065"/>
    <lineage>
        <taxon>Eukaryota</taxon>
        <taxon>Viridiplantae</taxon>
        <taxon>Streptophyta</taxon>
        <taxon>Embryophyta</taxon>
        <taxon>Tracheophyta</taxon>
        <taxon>Spermatophyta</taxon>
        <taxon>Magnoliopsida</taxon>
        <taxon>eudicotyledons</taxon>
        <taxon>Gunneridae</taxon>
        <taxon>Pentapetalae</taxon>
        <taxon>rosids</taxon>
        <taxon>fabids</taxon>
        <taxon>Malpighiales</taxon>
        <taxon>Salicaceae</taxon>
        <taxon>Saliceae</taxon>
        <taxon>Salix</taxon>
    </lineage>
</organism>
<keyword evidence="1" id="KW-0732">Signal</keyword>
<dbReference type="PANTHER" id="PTHR32444">
    <property type="entry name" value="BULB-TYPE LECTIN DOMAIN-CONTAINING PROTEIN"/>
    <property type="match status" value="1"/>
</dbReference>
<dbReference type="EMBL" id="JAPFFK010000003">
    <property type="protein sequence ID" value="KAJ6770509.1"/>
    <property type="molecule type" value="Genomic_DNA"/>
</dbReference>
<feature type="non-terminal residue" evidence="4">
    <location>
        <position position="88"/>
    </location>
</feature>
<evidence type="ECO:0000313" key="4">
    <source>
        <dbReference type="EMBL" id="KAJ6770509.1"/>
    </source>
</evidence>
<gene>
    <name evidence="4" type="ORF">OIU79_021206</name>
</gene>
<sequence length="88" mass="9963">MDTHGYPQLLLKRGNITLSRAGSWNGINFVSNPKPVTIPNEFVLNSKELYFQFEIQSSVCSRLTLSPSGLLQGYTWNDRTNDWVLTDA</sequence>
<dbReference type="Pfam" id="PF00954">
    <property type="entry name" value="S_locus_glycop"/>
    <property type="match status" value="1"/>
</dbReference>
<dbReference type="GO" id="GO:0048544">
    <property type="term" value="P:recognition of pollen"/>
    <property type="evidence" value="ECO:0007669"/>
    <property type="project" value="InterPro"/>
</dbReference>
<feature type="domain" description="S-locus glycoprotein" evidence="3">
    <location>
        <begin position="20"/>
        <end position="85"/>
    </location>
</feature>
<evidence type="ECO:0000259" key="3">
    <source>
        <dbReference type="Pfam" id="PF00954"/>
    </source>
</evidence>
<protein>
    <recommendedName>
        <fullName evidence="3">S-locus glycoprotein domain-containing protein</fullName>
    </recommendedName>
</protein>
<reference evidence="4" key="1">
    <citation type="submission" date="2022-11" db="EMBL/GenBank/DDBJ databases">
        <authorList>
            <person name="Hyden B.L."/>
            <person name="Feng K."/>
            <person name="Yates T."/>
            <person name="Jawdy S."/>
            <person name="Smart L.B."/>
            <person name="Muchero W."/>
        </authorList>
    </citation>
    <scope>NUCLEOTIDE SEQUENCE</scope>
    <source>
        <tissue evidence="4">Shoot tip</tissue>
    </source>
</reference>
<evidence type="ECO:0000313" key="5">
    <source>
        <dbReference type="Proteomes" id="UP001151532"/>
    </source>
</evidence>
<dbReference type="AlphaFoldDB" id="A0A9Q0WNT4"/>
<comment type="caution">
    <text evidence="4">The sequence shown here is derived from an EMBL/GenBank/DDBJ whole genome shotgun (WGS) entry which is preliminary data.</text>
</comment>
<dbReference type="Proteomes" id="UP001151532">
    <property type="component" value="Chromosome 11"/>
</dbReference>